<name>A0ABP3P3W9_9PROT</name>
<proteinExistence type="predicted"/>
<protein>
    <recommendedName>
        <fullName evidence="3">GYF domain-containing protein</fullName>
    </recommendedName>
</protein>
<organism evidence="1 2">
    <name type="scientific">Rhizomicrobium electricum</name>
    <dbReference type="NCBI Taxonomy" id="480070"/>
    <lineage>
        <taxon>Bacteria</taxon>
        <taxon>Pseudomonadati</taxon>
        <taxon>Pseudomonadota</taxon>
        <taxon>Alphaproteobacteria</taxon>
        <taxon>Micropepsales</taxon>
        <taxon>Micropepsaceae</taxon>
        <taxon>Rhizomicrobium</taxon>
    </lineage>
</organism>
<evidence type="ECO:0000313" key="2">
    <source>
        <dbReference type="Proteomes" id="UP001499951"/>
    </source>
</evidence>
<gene>
    <name evidence="1" type="ORF">GCM10008942_00660</name>
</gene>
<evidence type="ECO:0000313" key="1">
    <source>
        <dbReference type="EMBL" id="GAA0556051.1"/>
    </source>
</evidence>
<keyword evidence="2" id="KW-1185">Reference proteome</keyword>
<evidence type="ECO:0008006" key="3">
    <source>
        <dbReference type="Google" id="ProtNLM"/>
    </source>
</evidence>
<reference evidence="2" key="1">
    <citation type="journal article" date="2019" name="Int. J. Syst. Evol. Microbiol.">
        <title>The Global Catalogue of Microorganisms (GCM) 10K type strain sequencing project: providing services to taxonomists for standard genome sequencing and annotation.</title>
        <authorList>
            <consortium name="The Broad Institute Genomics Platform"/>
            <consortium name="The Broad Institute Genome Sequencing Center for Infectious Disease"/>
            <person name="Wu L."/>
            <person name="Ma J."/>
        </authorList>
    </citation>
    <scope>NUCLEOTIDE SEQUENCE [LARGE SCALE GENOMIC DNA]</scope>
    <source>
        <strain evidence="2">JCM 15089</strain>
    </source>
</reference>
<dbReference type="EMBL" id="BAAADD010000001">
    <property type="protein sequence ID" value="GAA0556051.1"/>
    <property type="molecule type" value="Genomic_DNA"/>
</dbReference>
<sequence>MASTWTIKANDRCFGPYTLEQMRLFASEGRLAPHSLVASDNAGRFAPAHEYEALAALFRPAAPAPQRPVFFTAEGDLGAAYAVREPEPASQSRFVIMAEMKSSSIAGLEQEIQRCGQAIQLMPQAWLLASEMTINALRNTLIQRLGRLDMLFIVDASNNKAAWFNYGPENDARIRRVWQEAQRQQAAD</sequence>
<accession>A0ABP3P3W9</accession>
<comment type="caution">
    <text evidence="1">The sequence shown here is derived from an EMBL/GenBank/DDBJ whole genome shotgun (WGS) entry which is preliminary data.</text>
</comment>
<dbReference type="Proteomes" id="UP001499951">
    <property type="component" value="Unassembled WGS sequence"/>
</dbReference>
<dbReference type="RefSeq" id="WP_166930299.1">
    <property type="nucleotide sequence ID" value="NZ_BAAADD010000001.1"/>
</dbReference>